<dbReference type="SUPFAM" id="SSF52540">
    <property type="entry name" value="P-loop containing nucleoside triphosphate hydrolases"/>
    <property type="match status" value="1"/>
</dbReference>
<dbReference type="PANTHER" id="PTHR30050:SF5">
    <property type="entry name" value="DNAA REGULATORY INACTIVATOR HDA"/>
    <property type="match status" value="1"/>
</dbReference>
<feature type="domain" description="AAA+ ATPase" evidence="1">
    <location>
        <begin position="37"/>
        <end position="151"/>
    </location>
</feature>
<dbReference type="RefSeq" id="WP_036560744.1">
    <property type="nucleotide sequence ID" value="NZ_JRNI01000077.1"/>
</dbReference>
<dbReference type="OrthoDB" id="9784878at2"/>
<protein>
    <recommendedName>
        <fullName evidence="1">AAA+ ATPase domain-containing protein</fullName>
    </recommendedName>
</protein>
<evidence type="ECO:0000313" key="2">
    <source>
        <dbReference type="EMBL" id="KGF26276.1"/>
    </source>
</evidence>
<sequence>MIEQLPLAVLPSQDFSFDNFVPGENWEALSRLMDCAPGSMLYLFGEPGSGKSHLLKALAAERAAAVYFAAADFPTDLNACLENQAQIVAVDDVQDLNEAQQMTLFDLINYTHRHKNQADAISLISAGDQAPLNMPIREDLRNRLGWGLAYRLHSLKDEDIVLAIQQRAYEKDLKINSEATDWLLKNTERNIRSLFAWLDALDLYSIAKRRQVTLNLIKNFIQEAEINHHL</sequence>
<evidence type="ECO:0000313" key="3">
    <source>
        <dbReference type="Proteomes" id="UP000029629"/>
    </source>
</evidence>
<evidence type="ECO:0000259" key="1">
    <source>
        <dbReference type="SMART" id="SM00382"/>
    </source>
</evidence>
<dbReference type="GO" id="GO:0003688">
    <property type="term" value="F:DNA replication origin binding"/>
    <property type="evidence" value="ECO:0007669"/>
    <property type="project" value="TreeGrafter"/>
</dbReference>
<dbReference type="InterPro" id="IPR003593">
    <property type="entry name" value="AAA+_ATPase"/>
</dbReference>
<dbReference type="InterPro" id="IPR027417">
    <property type="entry name" value="P-loop_NTPase"/>
</dbReference>
<dbReference type="GO" id="GO:0006270">
    <property type="term" value="P:DNA replication initiation"/>
    <property type="evidence" value="ECO:0007669"/>
    <property type="project" value="TreeGrafter"/>
</dbReference>
<dbReference type="InterPro" id="IPR055199">
    <property type="entry name" value="Hda_lid"/>
</dbReference>
<dbReference type="PANTHER" id="PTHR30050">
    <property type="entry name" value="CHROMOSOMAL REPLICATION INITIATOR PROTEIN DNAA"/>
    <property type="match status" value="1"/>
</dbReference>
<dbReference type="Pfam" id="PF00308">
    <property type="entry name" value="Bac_DnaA"/>
    <property type="match status" value="1"/>
</dbReference>
<dbReference type="EMBL" id="JRNI01000077">
    <property type="protein sequence ID" value="KGF26276.1"/>
    <property type="molecule type" value="Genomic_DNA"/>
</dbReference>
<dbReference type="eggNOG" id="COG0593">
    <property type="taxonomic scope" value="Bacteria"/>
</dbReference>
<dbReference type="SMART" id="SM00382">
    <property type="entry name" value="AAA"/>
    <property type="match status" value="1"/>
</dbReference>
<proteinExistence type="predicted"/>
<dbReference type="Proteomes" id="UP000029629">
    <property type="component" value="Unassembled WGS sequence"/>
</dbReference>
<dbReference type="Gene3D" id="3.40.50.300">
    <property type="entry name" value="P-loop containing nucleotide triphosphate hydrolases"/>
    <property type="match status" value="1"/>
</dbReference>
<dbReference type="InterPro" id="IPR013317">
    <property type="entry name" value="DnaA_dom"/>
</dbReference>
<dbReference type="Gene3D" id="1.10.8.60">
    <property type="match status" value="1"/>
</dbReference>
<dbReference type="Pfam" id="PF22688">
    <property type="entry name" value="Hda_lid"/>
    <property type="match status" value="1"/>
</dbReference>
<organism evidence="2 3">
    <name type="scientific">Oligella urethralis DNF00040</name>
    <dbReference type="NCBI Taxonomy" id="1401065"/>
    <lineage>
        <taxon>Bacteria</taxon>
        <taxon>Pseudomonadati</taxon>
        <taxon>Pseudomonadota</taxon>
        <taxon>Betaproteobacteria</taxon>
        <taxon>Burkholderiales</taxon>
        <taxon>Alcaligenaceae</taxon>
        <taxon>Oligella</taxon>
    </lineage>
</organism>
<comment type="caution">
    <text evidence="2">The sequence shown here is derived from an EMBL/GenBank/DDBJ whole genome shotgun (WGS) entry which is preliminary data.</text>
</comment>
<keyword evidence="3" id="KW-1185">Reference proteome</keyword>
<dbReference type="GO" id="GO:0005886">
    <property type="term" value="C:plasma membrane"/>
    <property type="evidence" value="ECO:0007669"/>
    <property type="project" value="TreeGrafter"/>
</dbReference>
<name>A0A095YVW6_9BURK</name>
<gene>
    <name evidence="2" type="ORF">HMPREF2130_10510</name>
</gene>
<accession>A0A095YVW6</accession>
<dbReference type="AlphaFoldDB" id="A0A095YVW6"/>
<reference evidence="2 3" key="1">
    <citation type="submission" date="2014-07" db="EMBL/GenBank/DDBJ databases">
        <authorList>
            <person name="McCorrison J."/>
            <person name="Sanka R."/>
            <person name="Torralba M."/>
            <person name="Gillis M."/>
            <person name="Haft D.H."/>
            <person name="Methe B."/>
            <person name="Sutton G."/>
            <person name="Nelson K.E."/>
        </authorList>
    </citation>
    <scope>NUCLEOTIDE SEQUENCE [LARGE SCALE GENOMIC DNA]</scope>
    <source>
        <strain evidence="2 3">DNF00040</strain>
    </source>
</reference>